<evidence type="ECO:0000256" key="1">
    <source>
        <dbReference type="SAM" id="Phobius"/>
    </source>
</evidence>
<comment type="caution">
    <text evidence="2">The sequence shown here is derived from an EMBL/GenBank/DDBJ whole genome shotgun (WGS) entry which is preliminary data.</text>
</comment>
<feature type="transmembrane region" description="Helical" evidence="1">
    <location>
        <begin position="12"/>
        <end position="39"/>
    </location>
</feature>
<keyword evidence="1" id="KW-0472">Membrane</keyword>
<proteinExistence type="predicted"/>
<evidence type="ECO:0000313" key="2">
    <source>
        <dbReference type="EMBL" id="GIY96038.1"/>
    </source>
</evidence>
<dbReference type="Proteomes" id="UP001054945">
    <property type="component" value="Unassembled WGS sequence"/>
</dbReference>
<dbReference type="AlphaFoldDB" id="A0AAV4XNS5"/>
<evidence type="ECO:0000313" key="3">
    <source>
        <dbReference type="Proteomes" id="UP001054945"/>
    </source>
</evidence>
<keyword evidence="1" id="KW-0812">Transmembrane</keyword>
<protein>
    <recommendedName>
        <fullName evidence="4">Secreted protein</fullName>
    </recommendedName>
</protein>
<evidence type="ECO:0008006" key="4">
    <source>
        <dbReference type="Google" id="ProtNLM"/>
    </source>
</evidence>
<gene>
    <name evidence="2" type="ORF">CEXT_726431</name>
</gene>
<sequence length="87" mass="9634">MQTKSCPFYPLGIAITYTSICTYVACISGVNITVIRLIYLSDDMLEFRTTAQVCPEPLGRTLSKKVCKLYPLRGVVIAPIHSVHCLP</sequence>
<accession>A0AAV4XNS5</accession>
<dbReference type="EMBL" id="BPLR01000610">
    <property type="protein sequence ID" value="GIY96038.1"/>
    <property type="molecule type" value="Genomic_DNA"/>
</dbReference>
<name>A0AAV4XNS5_CAEEX</name>
<organism evidence="2 3">
    <name type="scientific">Caerostris extrusa</name>
    <name type="common">Bark spider</name>
    <name type="synonym">Caerostris bankana</name>
    <dbReference type="NCBI Taxonomy" id="172846"/>
    <lineage>
        <taxon>Eukaryota</taxon>
        <taxon>Metazoa</taxon>
        <taxon>Ecdysozoa</taxon>
        <taxon>Arthropoda</taxon>
        <taxon>Chelicerata</taxon>
        <taxon>Arachnida</taxon>
        <taxon>Araneae</taxon>
        <taxon>Araneomorphae</taxon>
        <taxon>Entelegynae</taxon>
        <taxon>Araneoidea</taxon>
        <taxon>Araneidae</taxon>
        <taxon>Caerostris</taxon>
    </lineage>
</organism>
<reference evidence="2 3" key="1">
    <citation type="submission" date="2021-06" db="EMBL/GenBank/DDBJ databases">
        <title>Caerostris extrusa draft genome.</title>
        <authorList>
            <person name="Kono N."/>
            <person name="Arakawa K."/>
        </authorList>
    </citation>
    <scope>NUCLEOTIDE SEQUENCE [LARGE SCALE GENOMIC DNA]</scope>
</reference>
<keyword evidence="1" id="KW-1133">Transmembrane helix</keyword>
<keyword evidence="3" id="KW-1185">Reference proteome</keyword>